<dbReference type="SUPFAM" id="SSF74778">
    <property type="entry name" value="Aconitase B, N-terminal domain"/>
    <property type="match status" value="1"/>
</dbReference>
<evidence type="ECO:0000256" key="5">
    <source>
        <dbReference type="ARBA" id="ARBA00022723"/>
    </source>
</evidence>
<evidence type="ECO:0000259" key="11">
    <source>
        <dbReference type="Pfam" id="PF00330"/>
    </source>
</evidence>
<proteinExistence type="predicted"/>
<evidence type="ECO:0000256" key="1">
    <source>
        <dbReference type="ARBA" id="ARBA00001966"/>
    </source>
</evidence>
<dbReference type="GO" id="GO:0047456">
    <property type="term" value="F:2-methylisocitrate dehydratase activity"/>
    <property type="evidence" value="ECO:0007669"/>
    <property type="project" value="TreeGrafter"/>
</dbReference>
<dbReference type="GO" id="GO:0046872">
    <property type="term" value="F:metal ion binding"/>
    <property type="evidence" value="ECO:0007669"/>
    <property type="project" value="UniProtKB-KW"/>
</dbReference>
<evidence type="ECO:0000259" key="13">
    <source>
        <dbReference type="Pfam" id="PF11791"/>
    </source>
</evidence>
<dbReference type="InterPro" id="IPR001030">
    <property type="entry name" value="Acoase/IPM_deHydtase_lsu_aba"/>
</dbReference>
<sequence>MLRDDGACVSQFYTDYLAHCADRRALNLPPLALDPSQVKALIESFDSDSELPPGTARALLMNGVRPGLDPGAAVKAKFLKEIAAGERVIREFTPQAAVFALGSMISGHCVDYLVELLPHPEVGDAAALAMSKLVHVYGQFDRITQFADQGVESAKSLLAWWEHESWFFARASLPTEFTLTLFRVAGEVTTDDLSPAGDVSTRVDVPLHARAMLKFGKGTVAPDLHGVTGPMTLLERMRSRGDRLGFCTDIVGTGSSRASATNSLMWHFGEDLPGQPNRRTRAVCIARQFAPIFLNTQRDYGALPIIADVSALEMGQVITIHTQRRTITAMGKADIRFAFGADDTLMEARAGGRINLVLGRKLTERARAFLAKGRDSVVSLPARQAPSAYSQAQKIVGKAVGRMGVGPGDYCEPRMSAIALPDDAGPSTADELSDLGCQRFESDLVLQSFCHTSAYPGPSDLQVQRTLPAHIRNRGGVVLRPGDGIIHSWLNKFLIPDQMGTGADSHTRFPLGLSIPAASNLVAFAAATGYMPLTMPESVLVRFRGTLKPYLTVRDMVHAIPLVARRLGLLDLSKTKRKNVFSGRLIEVEGVEWLSVESAFEICDATAERGALGATVALSEARVIEHVSAGIELIDSMLAAGYGDRGALVGRRRALEQWLKEPTLLRADPGASYAAEIDIDLDEIGEPILCCPNDPDDARLLSDIQQIAVDEVFIGSCMTRANHFSDARTIFEGRHSVPVKFWVAPPTRMAKHELIEDGTLQTLGAAGARLEPPGCSLCMGNQARTAENAVVVSTSTRNYPNRMGNGAQVYLASGRVAALAARSGRLPSMADYLTVFG</sequence>
<evidence type="ECO:0000259" key="12">
    <source>
        <dbReference type="Pfam" id="PF06434"/>
    </source>
</evidence>
<dbReference type="Gene3D" id="3.40.1060.10">
    <property type="entry name" value="Aconitase, Domain 2"/>
    <property type="match status" value="1"/>
</dbReference>
<comment type="cofactor">
    <cofactor evidence="1">
        <name>[4Fe-4S] cluster</name>
        <dbReference type="ChEBI" id="CHEBI:49883"/>
    </cofactor>
</comment>
<evidence type="ECO:0000256" key="7">
    <source>
        <dbReference type="ARBA" id="ARBA00023014"/>
    </source>
</evidence>
<keyword evidence="15" id="KW-1185">Reference proteome</keyword>
<dbReference type="EC" id="4.2.1.3" evidence="3"/>
<dbReference type="PROSITE" id="PS01244">
    <property type="entry name" value="ACONITASE_2"/>
    <property type="match status" value="1"/>
</dbReference>
<evidence type="ECO:0000256" key="6">
    <source>
        <dbReference type="ARBA" id="ARBA00023004"/>
    </source>
</evidence>
<dbReference type="EMBL" id="NEVP01000004">
    <property type="protein sequence ID" value="OZI53632.1"/>
    <property type="molecule type" value="Genomic_DNA"/>
</dbReference>
<dbReference type="SUPFAM" id="SSF53732">
    <property type="entry name" value="Aconitase iron-sulfur domain"/>
    <property type="match status" value="1"/>
</dbReference>
<evidence type="ECO:0000256" key="4">
    <source>
        <dbReference type="ARBA" id="ARBA00022485"/>
    </source>
</evidence>
<evidence type="ECO:0000256" key="2">
    <source>
        <dbReference type="ARBA" id="ARBA00004717"/>
    </source>
</evidence>
<dbReference type="GO" id="GO:0005829">
    <property type="term" value="C:cytosol"/>
    <property type="evidence" value="ECO:0007669"/>
    <property type="project" value="TreeGrafter"/>
</dbReference>
<organism evidence="14 15">
    <name type="scientific">Bordetella genomosp. 5</name>
    <dbReference type="NCBI Taxonomy" id="1395608"/>
    <lineage>
        <taxon>Bacteria</taxon>
        <taxon>Pseudomonadati</taxon>
        <taxon>Pseudomonadota</taxon>
        <taxon>Betaproteobacteria</taxon>
        <taxon>Burkholderiales</taxon>
        <taxon>Alcaligenaceae</taxon>
        <taxon>Bordetella</taxon>
    </lineage>
</organism>
<dbReference type="UniPathway" id="UPA00223">
    <property type="reaction ID" value="UER00718"/>
</dbReference>
<dbReference type="Gene3D" id="3.20.19.10">
    <property type="entry name" value="Aconitase, domain 4"/>
    <property type="match status" value="1"/>
</dbReference>
<dbReference type="PANTHER" id="PTHR43160">
    <property type="entry name" value="ACONITATE HYDRATASE B"/>
    <property type="match status" value="1"/>
</dbReference>
<dbReference type="PANTHER" id="PTHR43160:SF4">
    <property type="entry name" value="ACONITATE HYDRATASE B"/>
    <property type="match status" value="1"/>
</dbReference>
<feature type="domain" description="Aconitase B HEAT-like" evidence="13">
    <location>
        <begin position="15"/>
        <end position="167"/>
    </location>
</feature>
<accession>A0A261TWU6</accession>
<evidence type="ECO:0000313" key="15">
    <source>
        <dbReference type="Proteomes" id="UP000216913"/>
    </source>
</evidence>
<dbReference type="InterPro" id="IPR015932">
    <property type="entry name" value="Aconitase_dom2"/>
</dbReference>
<evidence type="ECO:0000313" key="14">
    <source>
        <dbReference type="EMBL" id="OZI53632.1"/>
    </source>
</evidence>
<dbReference type="Pfam" id="PF06434">
    <property type="entry name" value="Aconitase_2_N"/>
    <property type="match status" value="1"/>
</dbReference>
<dbReference type="InterPro" id="IPR018136">
    <property type="entry name" value="Aconitase_4Fe-4S_BS"/>
</dbReference>
<feature type="domain" description="Aconitase/3-isopropylmalate dehydratase large subunit alpha/beta/alpha" evidence="11">
    <location>
        <begin position="703"/>
        <end position="824"/>
    </location>
</feature>
<name>A0A261TWU6_9BORD</name>
<comment type="pathway">
    <text evidence="2">Carbohydrate metabolism; tricarboxylic acid cycle; isocitrate from oxaloacetate: step 2/2.</text>
</comment>
<dbReference type="OrthoDB" id="9758061at2"/>
<reference evidence="14 15" key="1">
    <citation type="submission" date="2017-05" db="EMBL/GenBank/DDBJ databases">
        <title>Complete and WGS of Bordetella genogroups.</title>
        <authorList>
            <person name="Spilker T."/>
            <person name="LiPuma J."/>
        </authorList>
    </citation>
    <scope>NUCLEOTIDE SEQUENCE [LARGE SCALE GENOMIC DNA]</scope>
    <source>
        <strain evidence="14 15">AU10456</strain>
    </source>
</reference>
<dbReference type="GO" id="GO:0051539">
    <property type="term" value="F:4 iron, 4 sulfur cluster binding"/>
    <property type="evidence" value="ECO:0007669"/>
    <property type="project" value="UniProtKB-KW"/>
</dbReference>
<evidence type="ECO:0000256" key="8">
    <source>
        <dbReference type="ARBA" id="ARBA00023501"/>
    </source>
</evidence>
<dbReference type="InterPro" id="IPR015929">
    <property type="entry name" value="Aconitase_B_swivel"/>
</dbReference>
<keyword evidence="4" id="KW-0004">4Fe-4S</keyword>
<dbReference type="GO" id="GO:0003994">
    <property type="term" value="F:aconitate hydratase activity"/>
    <property type="evidence" value="ECO:0007669"/>
    <property type="project" value="UniProtKB-EC"/>
</dbReference>
<dbReference type="InterPro" id="IPR036288">
    <property type="entry name" value="Aconitase_B_HEAT-like_dom_sf"/>
</dbReference>
<dbReference type="Proteomes" id="UP000216913">
    <property type="component" value="Unassembled WGS sequence"/>
</dbReference>
<comment type="catalytic activity">
    <reaction evidence="8">
        <text>citrate = D-threo-isocitrate</text>
        <dbReference type="Rhea" id="RHEA:10336"/>
        <dbReference type="ChEBI" id="CHEBI:15562"/>
        <dbReference type="ChEBI" id="CHEBI:16947"/>
        <dbReference type="EC" id="4.2.1.3"/>
    </reaction>
</comment>
<dbReference type="InterPro" id="IPR015928">
    <property type="entry name" value="Aconitase/3IPM_dehydase_swvl"/>
</dbReference>
<comment type="caution">
    <text evidence="14">The sequence shown here is derived from an EMBL/GenBank/DDBJ whole genome shotgun (WGS) entry which is preliminary data.</text>
</comment>
<dbReference type="GO" id="GO:0019629">
    <property type="term" value="P:propionate catabolic process, 2-methylcitrate cycle"/>
    <property type="evidence" value="ECO:0007669"/>
    <property type="project" value="TreeGrafter"/>
</dbReference>
<dbReference type="NCBIfam" id="NF006690">
    <property type="entry name" value="PRK09238.1"/>
    <property type="match status" value="1"/>
</dbReference>
<dbReference type="SUPFAM" id="SSF52016">
    <property type="entry name" value="LeuD/IlvD-like"/>
    <property type="match status" value="1"/>
</dbReference>
<gene>
    <name evidence="14" type="ORF">CAL25_06570</name>
</gene>
<dbReference type="GO" id="GO:0006099">
    <property type="term" value="P:tricarboxylic acid cycle"/>
    <property type="evidence" value="ECO:0007669"/>
    <property type="project" value="UniProtKB-UniPathway"/>
</dbReference>
<dbReference type="Gene3D" id="1.25.40.310">
    <property type="entry name" value="Aconitate B, HEAT-like domain"/>
    <property type="match status" value="1"/>
</dbReference>
<dbReference type="Gene3D" id="3.30.499.10">
    <property type="entry name" value="Aconitase, domain 3"/>
    <property type="match status" value="2"/>
</dbReference>
<dbReference type="InterPro" id="IPR050926">
    <property type="entry name" value="Aconitase/IPM_isomerase"/>
</dbReference>
<dbReference type="InterPro" id="IPR036008">
    <property type="entry name" value="Aconitase_4Fe-4S_dom"/>
</dbReference>
<protein>
    <recommendedName>
        <fullName evidence="3">aconitate hydratase</fullName>
        <ecNumber evidence="3">4.2.1.3</ecNumber>
    </recommendedName>
    <alternativeName>
        <fullName evidence="10">Iron-responsive protein-like</fullName>
    </alternativeName>
    <alternativeName>
        <fullName evidence="9">RNA-binding protein</fullName>
    </alternativeName>
</protein>
<evidence type="ECO:0000256" key="3">
    <source>
        <dbReference type="ARBA" id="ARBA00012926"/>
    </source>
</evidence>
<evidence type="ECO:0000256" key="9">
    <source>
        <dbReference type="ARBA" id="ARBA00031081"/>
    </source>
</evidence>
<dbReference type="Pfam" id="PF00330">
    <property type="entry name" value="Aconitase"/>
    <property type="match status" value="1"/>
</dbReference>
<dbReference type="Pfam" id="PF11791">
    <property type="entry name" value="Aconitase_B_N"/>
    <property type="match status" value="1"/>
</dbReference>
<dbReference type="AlphaFoldDB" id="A0A261TWU6"/>
<keyword evidence="5" id="KW-0479">Metal-binding</keyword>
<dbReference type="InterPro" id="IPR015933">
    <property type="entry name" value="Aconitase_B_HEAT-like_dom"/>
</dbReference>
<keyword evidence="6" id="KW-0408">Iron</keyword>
<evidence type="ECO:0000256" key="10">
    <source>
        <dbReference type="ARBA" id="ARBA00031977"/>
    </source>
</evidence>
<keyword evidence="7" id="KW-0411">Iron-sulfur</keyword>
<dbReference type="InterPro" id="IPR015931">
    <property type="entry name" value="Acnase/IPM_dHydase_lsu_aba_1/3"/>
</dbReference>
<feature type="domain" description="Aconitase B swivel" evidence="12">
    <location>
        <begin position="180"/>
        <end position="384"/>
    </location>
</feature>